<name>A0A939T1T6_9ACTN</name>
<keyword evidence="1" id="KW-0805">Transcription regulation</keyword>
<dbReference type="GO" id="GO:0003677">
    <property type="term" value="F:DNA binding"/>
    <property type="evidence" value="ECO:0007669"/>
    <property type="project" value="UniProtKB-KW"/>
</dbReference>
<dbReference type="InterPro" id="IPR050679">
    <property type="entry name" value="Bact_HTH_transcr_reg"/>
</dbReference>
<dbReference type="Pfam" id="PF00392">
    <property type="entry name" value="GntR"/>
    <property type="match status" value="1"/>
</dbReference>
<evidence type="ECO:0000313" key="6">
    <source>
        <dbReference type="EMBL" id="MBO2448251.1"/>
    </source>
</evidence>
<evidence type="ECO:0000256" key="4">
    <source>
        <dbReference type="SAM" id="MobiDB-lite"/>
    </source>
</evidence>
<dbReference type="AlphaFoldDB" id="A0A939T1T6"/>
<keyword evidence="7" id="KW-1185">Reference proteome</keyword>
<evidence type="ECO:0000256" key="3">
    <source>
        <dbReference type="ARBA" id="ARBA00023163"/>
    </source>
</evidence>
<dbReference type="SMART" id="SM00866">
    <property type="entry name" value="UTRA"/>
    <property type="match status" value="1"/>
</dbReference>
<accession>A0A939T1T6</accession>
<evidence type="ECO:0000313" key="7">
    <source>
        <dbReference type="Proteomes" id="UP000669179"/>
    </source>
</evidence>
<dbReference type="EMBL" id="JAGEOJ010000005">
    <property type="protein sequence ID" value="MBO2448251.1"/>
    <property type="molecule type" value="Genomic_DNA"/>
</dbReference>
<feature type="domain" description="HTH gntR-type" evidence="5">
    <location>
        <begin position="6"/>
        <end position="73"/>
    </location>
</feature>
<dbReference type="PANTHER" id="PTHR44846:SF1">
    <property type="entry name" value="MANNOSYL-D-GLYCERATE TRANSPORT_METABOLISM SYSTEM REPRESSOR MNGR-RELATED"/>
    <property type="match status" value="1"/>
</dbReference>
<keyword evidence="3" id="KW-0804">Transcription</keyword>
<dbReference type="Proteomes" id="UP000669179">
    <property type="component" value="Unassembled WGS sequence"/>
</dbReference>
<dbReference type="RefSeq" id="WP_208255894.1">
    <property type="nucleotide sequence ID" value="NZ_JAGEOJ010000005.1"/>
</dbReference>
<reference evidence="6" key="1">
    <citation type="submission" date="2021-03" db="EMBL/GenBank/DDBJ databases">
        <authorList>
            <person name="Kanchanasin P."/>
            <person name="Saeng-In P."/>
            <person name="Phongsopitanun W."/>
            <person name="Yuki M."/>
            <person name="Kudo T."/>
            <person name="Ohkuma M."/>
            <person name="Tanasupawat S."/>
        </authorList>
    </citation>
    <scope>NUCLEOTIDE SEQUENCE</scope>
    <source>
        <strain evidence="6">GKU 128</strain>
    </source>
</reference>
<evidence type="ECO:0000256" key="1">
    <source>
        <dbReference type="ARBA" id="ARBA00023015"/>
    </source>
</evidence>
<dbReference type="GO" id="GO:0045892">
    <property type="term" value="P:negative regulation of DNA-templated transcription"/>
    <property type="evidence" value="ECO:0007669"/>
    <property type="project" value="TreeGrafter"/>
</dbReference>
<organism evidence="6 7">
    <name type="scientific">Actinomadura barringtoniae</name>
    <dbReference type="NCBI Taxonomy" id="1427535"/>
    <lineage>
        <taxon>Bacteria</taxon>
        <taxon>Bacillati</taxon>
        <taxon>Actinomycetota</taxon>
        <taxon>Actinomycetes</taxon>
        <taxon>Streptosporangiales</taxon>
        <taxon>Thermomonosporaceae</taxon>
        <taxon>Actinomadura</taxon>
    </lineage>
</organism>
<dbReference type="SUPFAM" id="SSF64288">
    <property type="entry name" value="Chorismate lyase-like"/>
    <property type="match status" value="1"/>
</dbReference>
<dbReference type="PANTHER" id="PTHR44846">
    <property type="entry name" value="MANNOSYL-D-GLYCERATE TRANSPORT/METABOLISM SYSTEM REPRESSOR MNGR-RELATED"/>
    <property type="match status" value="1"/>
</dbReference>
<dbReference type="SUPFAM" id="SSF46785">
    <property type="entry name" value="Winged helix' DNA-binding domain"/>
    <property type="match status" value="1"/>
</dbReference>
<dbReference type="Gene3D" id="3.40.1410.10">
    <property type="entry name" value="Chorismate lyase-like"/>
    <property type="match status" value="1"/>
</dbReference>
<feature type="compositionally biased region" description="Low complexity" evidence="4">
    <location>
        <begin position="242"/>
        <end position="258"/>
    </location>
</feature>
<gene>
    <name evidence="6" type="ORF">J4573_14195</name>
</gene>
<sequence length="288" mass="31457">MAKQEGALKRERVRDFLLELVESRSPGDAIPSERVLCAELEVARPTLRSAIDELVRAGMLVREHGRGTFVAERKITQELVAEDRTLALPQAQGVWESQVLTFETMPAGPRVGRRLHISPGAPTVYISRLRLVDGEPMAIEHLYLPQAIAPGLTLDDLESGCLYERLRDRHGVHVHEAVQSMEATVTQQSESELLAVPDLSPALLFERLTTDTTGRPVEYVHSIYRGDRYRTVSRLTLGDQPGGAPSEGSPGAPRAGAAGEHHPGIPPDDLAYRGDLPSSTVGEVQPAF</sequence>
<dbReference type="InterPro" id="IPR036388">
    <property type="entry name" value="WH-like_DNA-bd_sf"/>
</dbReference>
<comment type="caution">
    <text evidence="6">The sequence shown here is derived from an EMBL/GenBank/DDBJ whole genome shotgun (WGS) entry which is preliminary data.</text>
</comment>
<feature type="region of interest" description="Disordered" evidence="4">
    <location>
        <begin position="235"/>
        <end position="288"/>
    </location>
</feature>
<dbReference type="CDD" id="cd07377">
    <property type="entry name" value="WHTH_GntR"/>
    <property type="match status" value="1"/>
</dbReference>
<proteinExistence type="predicted"/>
<dbReference type="InterPro" id="IPR000524">
    <property type="entry name" value="Tscrpt_reg_HTH_GntR"/>
</dbReference>
<keyword evidence="2" id="KW-0238">DNA-binding</keyword>
<evidence type="ECO:0000259" key="5">
    <source>
        <dbReference type="PROSITE" id="PS50949"/>
    </source>
</evidence>
<dbReference type="InterPro" id="IPR036390">
    <property type="entry name" value="WH_DNA-bd_sf"/>
</dbReference>
<protein>
    <submittedName>
        <fullName evidence="6">GntR family transcriptional regulator</fullName>
    </submittedName>
</protein>
<dbReference type="SMART" id="SM00345">
    <property type="entry name" value="HTH_GNTR"/>
    <property type="match status" value="1"/>
</dbReference>
<dbReference type="PROSITE" id="PS50949">
    <property type="entry name" value="HTH_GNTR"/>
    <property type="match status" value="1"/>
</dbReference>
<dbReference type="InterPro" id="IPR011663">
    <property type="entry name" value="UTRA"/>
</dbReference>
<dbReference type="PRINTS" id="PR00035">
    <property type="entry name" value="HTHGNTR"/>
</dbReference>
<dbReference type="Pfam" id="PF07702">
    <property type="entry name" value="UTRA"/>
    <property type="match status" value="1"/>
</dbReference>
<dbReference type="Gene3D" id="1.10.10.10">
    <property type="entry name" value="Winged helix-like DNA-binding domain superfamily/Winged helix DNA-binding domain"/>
    <property type="match status" value="1"/>
</dbReference>
<evidence type="ECO:0000256" key="2">
    <source>
        <dbReference type="ARBA" id="ARBA00023125"/>
    </source>
</evidence>
<dbReference type="GO" id="GO:0003700">
    <property type="term" value="F:DNA-binding transcription factor activity"/>
    <property type="evidence" value="ECO:0007669"/>
    <property type="project" value="InterPro"/>
</dbReference>
<dbReference type="InterPro" id="IPR028978">
    <property type="entry name" value="Chorismate_lyase_/UTRA_dom_sf"/>
</dbReference>